<gene>
    <name evidence="1" type="ORF">ERS013165_01652</name>
</gene>
<proteinExistence type="predicted"/>
<dbReference type="AlphaFoldDB" id="A0A655U3D6"/>
<accession>A0A655U3D6</accession>
<evidence type="ECO:0000313" key="2">
    <source>
        <dbReference type="Proteomes" id="UP000044806"/>
    </source>
</evidence>
<organism evidence="1 2">
    <name type="scientific">Vibrio cholerae</name>
    <dbReference type="NCBI Taxonomy" id="666"/>
    <lineage>
        <taxon>Bacteria</taxon>
        <taxon>Pseudomonadati</taxon>
        <taxon>Pseudomonadota</taxon>
        <taxon>Gammaproteobacteria</taxon>
        <taxon>Vibrionales</taxon>
        <taxon>Vibrionaceae</taxon>
        <taxon>Vibrio</taxon>
    </lineage>
</organism>
<dbReference type="EMBL" id="CWOW01000007">
    <property type="protein sequence ID" value="CSA46778.1"/>
    <property type="molecule type" value="Genomic_DNA"/>
</dbReference>
<reference evidence="1 2" key="1">
    <citation type="submission" date="2015-07" db="EMBL/GenBank/DDBJ databases">
        <authorList>
            <consortium name="Pathogen Informatics"/>
        </authorList>
    </citation>
    <scope>NUCLEOTIDE SEQUENCE [LARGE SCALE GENOMIC DNA]</scope>
    <source>
        <strain evidence="1 2">A51</strain>
    </source>
</reference>
<protein>
    <submittedName>
        <fullName evidence="1">Uncharacterized protein</fullName>
    </submittedName>
</protein>
<evidence type="ECO:0000313" key="1">
    <source>
        <dbReference type="EMBL" id="CSA46778.1"/>
    </source>
</evidence>
<name>A0A655U3D6_VIBCL</name>
<sequence>MYGVFALTHHAINMALLCPKPLLHGVRGREDHLFAHLLLKLIKSIRMVLCEGDQLIKGW</sequence>
<dbReference type="Proteomes" id="UP000044806">
    <property type="component" value="Unassembled WGS sequence"/>
</dbReference>